<dbReference type="OrthoDB" id="8839911at2"/>
<sequence>MRHNLNQLRVLSALLQQPNLTRVAESLHMTQSAVSKTLQQLRQDFDDPLLVREGQRYLLTPKARSLQLTLPQQLQQLDALYLPQRFDPGQCRRTLVFSSSDYVAQHIFPAIAAEVGRQAPLVTLEYRLWDKGQLSQLANLPVDLVSTIVESVPDNVARRNQGEDGLAVLMSAQHPLADQTLTLERYLQYGHLRVSGGGDKDSPVDTALQALGHRRRCFAQVPFFQSALGLLLSTPTLLTTPLHIAAQMSEQAPMVVKRLPFDCARQHYRLLWHRRFNEDPAHRWFRELAFPFLCDHLNHYVQQGITKTTCNHE</sequence>
<dbReference type="Pfam" id="PF03466">
    <property type="entry name" value="LysR_substrate"/>
    <property type="match status" value="1"/>
</dbReference>
<evidence type="ECO:0000259" key="5">
    <source>
        <dbReference type="PROSITE" id="PS50931"/>
    </source>
</evidence>
<evidence type="ECO:0000256" key="2">
    <source>
        <dbReference type="ARBA" id="ARBA00023015"/>
    </source>
</evidence>
<feature type="domain" description="HTH lysR-type" evidence="5">
    <location>
        <begin position="3"/>
        <end position="60"/>
    </location>
</feature>
<dbReference type="SUPFAM" id="SSF46785">
    <property type="entry name" value="Winged helix' DNA-binding domain"/>
    <property type="match status" value="1"/>
</dbReference>
<comment type="similarity">
    <text evidence="1">Belongs to the LysR transcriptional regulatory family.</text>
</comment>
<dbReference type="Proteomes" id="UP000199527">
    <property type="component" value="Unassembled WGS sequence"/>
</dbReference>
<evidence type="ECO:0000256" key="1">
    <source>
        <dbReference type="ARBA" id="ARBA00009437"/>
    </source>
</evidence>
<evidence type="ECO:0000256" key="4">
    <source>
        <dbReference type="ARBA" id="ARBA00023163"/>
    </source>
</evidence>
<dbReference type="InterPro" id="IPR000847">
    <property type="entry name" value="LysR_HTH_N"/>
</dbReference>
<keyword evidence="2" id="KW-0805">Transcription regulation</keyword>
<dbReference type="InterPro" id="IPR036388">
    <property type="entry name" value="WH-like_DNA-bd_sf"/>
</dbReference>
<dbReference type="SUPFAM" id="SSF53850">
    <property type="entry name" value="Periplasmic binding protein-like II"/>
    <property type="match status" value="1"/>
</dbReference>
<dbReference type="RefSeq" id="WP_090368316.1">
    <property type="nucleotide sequence ID" value="NZ_FNEM01000026.1"/>
</dbReference>
<dbReference type="AlphaFoldDB" id="A0A1G9B190"/>
<proteinExistence type="inferred from homology"/>
<evidence type="ECO:0000313" key="7">
    <source>
        <dbReference type="Proteomes" id="UP000199527"/>
    </source>
</evidence>
<keyword evidence="3 6" id="KW-0238">DNA-binding</keyword>
<keyword evidence="4" id="KW-0804">Transcription</keyword>
<protein>
    <submittedName>
        <fullName evidence="6">DNA-binding transcriptional regulator, LysR family</fullName>
    </submittedName>
</protein>
<keyword evidence="7" id="KW-1185">Reference proteome</keyword>
<dbReference type="Gene3D" id="3.40.190.10">
    <property type="entry name" value="Periplasmic binding protein-like II"/>
    <property type="match status" value="2"/>
</dbReference>
<accession>A0A1G9B190</accession>
<dbReference type="InterPro" id="IPR037402">
    <property type="entry name" value="YidZ_PBP2"/>
</dbReference>
<dbReference type="EMBL" id="FNEM01000026">
    <property type="protein sequence ID" value="SDK32700.1"/>
    <property type="molecule type" value="Genomic_DNA"/>
</dbReference>
<dbReference type="PROSITE" id="PS50931">
    <property type="entry name" value="HTH_LYSR"/>
    <property type="match status" value="1"/>
</dbReference>
<dbReference type="PANTHER" id="PTHR30118:SF15">
    <property type="entry name" value="TRANSCRIPTIONAL REGULATORY PROTEIN"/>
    <property type="match status" value="1"/>
</dbReference>
<dbReference type="InterPro" id="IPR005119">
    <property type="entry name" value="LysR_subst-bd"/>
</dbReference>
<gene>
    <name evidence="6" type="ORF">SAMN04488540_12610</name>
</gene>
<dbReference type="InterPro" id="IPR036390">
    <property type="entry name" value="WH_DNA-bd_sf"/>
</dbReference>
<name>A0A1G9B190_9GAMM</name>
<dbReference type="GO" id="GO:0003677">
    <property type="term" value="F:DNA binding"/>
    <property type="evidence" value="ECO:0007669"/>
    <property type="project" value="UniProtKB-KW"/>
</dbReference>
<reference evidence="7" key="1">
    <citation type="submission" date="2016-10" db="EMBL/GenBank/DDBJ databases">
        <authorList>
            <person name="Varghese N."/>
            <person name="Submissions S."/>
        </authorList>
    </citation>
    <scope>NUCLEOTIDE SEQUENCE [LARGE SCALE GENOMIC DNA]</scope>
    <source>
        <strain evidence="7">DSM 23317</strain>
    </source>
</reference>
<dbReference type="Gene3D" id="1.10.10.10">
    <property type="entry name" value="Winged helix-like DNA-binding domain superfamily/Winged helix DNA-binding domain"/>
    <property type="match status" value="1"/>
</dbReference>
<organism evidence="6 7">
    <name type="scientific">Ferrimonas sediminum</name>
    <dbReference type="NCBI Taxonomy" id="718193"/>
    <lineage>
        <taxon>Bacteria</taxon>
        <taxon>Pseudomonadati</taxon>
        <taxon>Pseudomonadota</taxon>
        <taxon>Gammaproteobacteria</taxon>
        <taxon>Alteromonadales</taxon>
        <taxon>Ferrimonadaceae</taxon>
        <taxon>Ferrimonas</taxon>
    </lineage>
</organism>
<dbReference type="PANTHER" id="PTHR30118">
    <property type="entry name" value="HTH-TYPE TRANSCRIPTIONAL REGULATOR LEUO-RELATED"/>
    <property type="match status" value="1"/>
</dbReference>
<evidence type="ECO:0000256" key="3">
    <source>
        <dbReference type="ARBA" id="ARBA00023125"/>
    </source>
</evidence>
<evidence type="ECO:0000313" key="6">
    <source>
        <dbReference type="EMBL" id="SDK32700.1"/>
    </source>
</evidence>
<dbReference type="Pfam" id="PF00126">
    <property type="entry name" value="HTH_1"/>
    <property type="match status" value="1"/>
</dbReference>
<dbReference type="InterPro" id="IPR050389">
    <property type="entry name" value="LysR-type_TF"/>
</dbReference>
<dbReference type="GO" id="GO:0003700">
    <property type="term" value="F:DNA-binding transcription factor activity"/>
    <property type="evidence" value="ECO:0007669"/>
    <property type="project" value="InterPro"/>
</dbReference>
<dbReference type="PRINTS" id="PR00039">
    <property type="entry name" value="HTHLYSR"/>
</dbReference>
<dbReference type="CDD" id="cd08417">
    <property type="entry name" value="PBP2_Nitroaromatics_like"/>
    <property type="match status" value="1"/>
</dbReference>